<dbReference type="AlphaFoldDB" id="A0AAX4ISC2"/>
<evidence type="ECO:0000256" key="1">
    <source>
        <dbReference type="SAM" id="MobiDB-lite"/>
    </source>
</evidence>
<dbReference type="RefSeq" id="XP_062783376.1">
    <property type="nucleotide sequence ID" value="XM_062927325.1"/>
</dbReference>
<sequence length="120" mass="13690">MTTWQPGHDSTWEPTLRQISTNTACARNTATAVHRRYAYHLQILTTKSHCHPSPKGKNKLDGPRSERSRKTSSPHCIPTPPAERALHGRWRDVIWPGWHRPMPYCTVMVLFGSSRVVTAH</sequence>
<dbReference type="KEGG" id="cdet:87947669"/>
<dbReference type="Proteomes" id="UP001322277">
    <property type="component" value="Chromosome 7"/>
</dbReference>
<keyword evidence="3" id="KW-1185">Reference proteome</keyword>
<organism evidence="2 3">
    <name type="scientific">Colletotrichum destructivum</name>
    <dbReference type="NCBI Taxonomy" id="34406"/>
    <lineage>
        <taxon>Eukaryota</taxon>
        <taxon>Fungi</taxon>
        <taxon>Dikarya</taxon>
        <taxon>Ascomycota</taxon>
        <taxon>Pezizomycotina</taxon>
        <taxon>Sordariomycetes</taxon>
        <taxon>Hypocreomycetidae</taxon>
        <taxon>Glomerellales</taxon>
        <taxon>Glomerellaceae</taxon>
        <taxon>Colletotrichum</taxon>
        <taxon>Colletotrichum destructivum species complex</taxon>
    </lineage>
</organism>
<reference evidence="3" key="1">
    <citation type="journal article" date="2023" name="bioRxiv">
        <title>Complete genome of the Medicago anthracnose fungus, Colletotrichum destructivum, reveals a mini-chromosome-like region within a core chromosome.</title>
        <authorList>
            <person name="Lapalu N."/>
            <person name="Simon A."/>
            <person name="Lu A."/>
            <person name="Plaumann P.-L."/>
            <person name="Amselem J."/>
            <person name="Pigne S."/>
            <person name="Auger A."/>
            <person name="Koch C."/>
            <person name="Dallery J.-F."/>
            <person name="O'Connell R.J."/>
        </authorList>
    </citation>
    <scope>NUCLEOTIDE SEQUENCE [LARGE SCALE GENOMIC DNA]</scope>
    <source>
        <strain evidence="3">CBS 520.97</strain>
    </source>
</reference>
<gene>
    <name evidence="2" type="ORF">CDEST_11169</name>
</gene>
<dbReference type="EMBL" id="CP137311">
    <property type="protein sequence ID" value="WQF86155.1"/>
    <property type="molecule type" value="Genomic_DNA"/>
</dbReference>
<feature type="compositionally biased region" description="Basic residues" evidence="1">
    <location>
        <begin position="48"/>
        <end position="57"/>
    </location>
</feature>
<evidence type="ECO:0000313" key="3">
    <source>
        <dbReference type="Proteomes" id="UP001322277"/>
    </source>
</evidence>
<feature type="compositionally biased region" description="Basic and acidic residues" evidence="1">
    <location>
        <begin position="58"/>
        <end position="69"/>
    </location>
</feature>
<accession>A0AAX4ISC2</accession>
<protein>
    <submittedName>
        <fullName evidence="2">Uncharacterized protein</fullName>
    </submittedName>
</protein>
<dbReference type="GeneID" id="87947669"/>
<name>A0AAX4ISC2_9PEZI</name>
<evidence type="ECO:0000313" key="2">
    <source>
        <dbReference type="EMBL" id="WQF86155.1"/>
    </source>
</evidence>
<feature type="region of interest" description="Disordered" evidence="1">
    <location>
        <begin position="46"/>
        <end position="83"/>
    </location>
</feature>
<proteinExistence type="predicted"/>